<keyword evidence="3" id="KW-1185">Reference proteome</keyword>
<dbReference type="UniPathway" id="UPA00343"/>
<protein>
    <recommendedName>
        <fullName evidence="1">Anhydro-N-acetylmuramic acid kinase</fullName>
        <ecNumber evidence="1">2.7.1.170</ecNumber>
    </recommendedName>
    <alternativeName>
        <fullName evidence="1">AnhMurNAc kinase</fullName>
    </alternativeName>
</protein>
<dbReference type="GO" id="GO:0009254">
    <property type="term" value="P:peptidoglycan turnover"/>
    <property type="evidence" value="ECO:0007669"/>
    <property type="project" value="UniProtKB-UniRule"/>
</dbReference>
<dbReference type="GO" id="GO:0016773">
    <property type="term" value="F:phosphotransferase activity, alcohol group as acceptor"/>
    <property type="evidence" value="ECO:0007669"/>
    <property type="project" value="UniProtKB-UniRule"/>
</dbReference>
<comment type="pathway">
    <text evidence="1">Cell wall biogenesis; peptidoglycan recycling.</text>
</comment>
<dbReference type="Pfam" id="PF03702">
    <property type="entry name" value="AnmK"/>
    <property type="match status" value="1"/>
</dbReference>
<keyword evidence="1" id="KW-0547">Nucleotide-binding</keyword>
<comment type="similarity">
    <text evidence="1">Belongs to the anhydro-N-acetylmuramic acid kinase family.</text>
</comment>
<dbReference type="InParanoid" id="A0A5C7ETR9"/>
<keyword evidence="1" id="KW-0067">ATP-binding</keyword>
<dbReference type="OrthoDB" id="9763949at2"/>
<dbReference type="GO" id="GO:0006040">
    <property type="term" value="P:amino sugar metabolic process"/>
    <property type="evidence" value="ECO:0007669"/>
    <property type="project" value="InterPro"/>
</dbReference>
<dbReference type="InterPro" id="IPR043129">
    <property type="entry name" value="ATPase_NBD"/>
</dbReference>
<dbReference type="PANTHER" id="PTHR30605">
    <property type="entry name" value="ANHYDRO-N-ACETYLMURAMIC ACID KINASE"/>
    <property type="match status" value="1"/>
</dbReference>
<evidence type="ECO:0000313" key="3">
    <source>
        <dbReference type="Proteomes" id="UP000321201"/>
    </source>
</evidence>
<dbReference type="Gene3D" id="3.30.420.40">
    <property type="match status" value="2"/>
</dbReference>
<comment type="function">
    <text evidence="1">Catalyzes the specific phosphorylation of 1,6-anhydro-N-acetylmuramic acid (anhMurNAc) with the simultaneous cleavage of the 1,6-anhydro ring, generating MurNAc-6-P. Is required for the utilization of anhMurNAc either imported from the medium or derived from its own cell wall murein, and thus plays a role in cell wall recycling.</text>
</comment>
<organism evidence="2 3">
    <name type="scientific">Pelomicrobium methylotrophicum</name>
    <dbReference type="NCBI Taxonomy" id="2602750"/>
    <lineage>
        <taxon>Bacteria</taxon>
        <taxon>Pseudomonadati</taxon>
        <taxon>Pseudomonadota</taxon>
        <taxon>Hydrogenophilia</taxon>
        <taxon>Hydrogenophilia incertae sedis</taxon>
        <taxon>Pelomicrobium</taxon>
    </lineage>
</organism>
<dbReference type="Proteomes" id="UP000321201">
    <property type="component" value="Unassembled WGS sequence"/>
</dbReference>
<proteinExistence type="inferred from homology"/>
<evidence type="ECO:0000313" key="2">
    <source>
        <dbReference type="EMBL" id="TXF10481.1"/>
    </source>
</evidence>
<keyword evidence="1 2" id="KW-0418">Kinase</keyword>
<dbReference type="UniPathway" id="UPA00544"/>
<dbReference type="PANTHER" id="PTHR30605:SF0">
    <property type="entry name" value="ANHYDRO-N-ACETYLMURAMIC ACID KINASE"/>
    <property type="match status" value="1"/>
</dbReference>
<dbReference type="HAMAP" id="MF_01270">
    <property type="entry name" value="AnhMurNAc_kinase"/>
    <property type="match status" value="1"/>
</dbReference>
<evidence type="ECO:0000256" key="1">
    <source>
        <dbReference type="HAMAP-Rule" id="MF_01270"/>
    </source>
</evidence>
<accession>A0A5C7ETR9</accession>
<feature type="binding site" evidence="1">
    <location>
        <begin position="3"/>
        <end position="10"/>
    </location>
    <ligand>
        <name>ATP</name>
        <dbReference type="ChEBI" id="CHEBI:30616"/>
    </ligand>
</feature>
<keyword evidence="1" id="KW-0119">Carbohydrate metabolism</keyword>
<dbReference type="NCBIfam" id="NF007139">
    <property type="entry name" value="PRK09585.1-3"/>
    <property type="match status" value="1"/>
</dbReference>
<comment type="catalytic activity">
    <reaction evidence="1">
        <text>1,6-anhydro-N-acetyl-beta-muramate + ATP + H2O = N-acetyl-D-muramate 6-phosphate + ADP + H(+)</text>
        <dbReference type="Rhea" id="RHEA:24952"/>
        <dbReference type="ChEBI" id="CHEBI:15377"/>
        <dbReference type="ChEBI" id="CHEBI:15378"/>
        <dbReference type="ChEBI" id="CHEBI:30616"/>
        <dbReference type="ChEBI" id="CHEBI:58690"/>
        <dbReference type="ChEBI" id="CHEBI:58722"/>
        <dbReference type="ChEBI" id="CHEBI:456216"/>
        <dbReference type="EC" id="2.7.1.170"/>
    </reaction>
</comment>
<comment type="pathway">
    <text evidence="1">Amino-sugar metabolism; 1,6-anhydro-N-acetylmuramate degradation.</text>
</comment>
<name>A0A5C7ETR9_9PROT</name>
<dbReference type="InterPro" id="IPR005338">
    <property type="entry name" value="Anhydro_N_Ac-Mur_kinase"/>
</dbReference>
<dbReference type="GO" id="GO:0005524">
    <property type="term" value="F:ATP binding"/>
    <property type="evidence" value="ECO:0007669"/>
    <property type="project" value="UniProtKB-UniRule"/>
</dbReference>
<gene>
    <name evidence="1" type="primary">anmK</name>
    <name evidence="2" type="ORF">FR698_15100</name>
</gene>
<keyword evidence="1 2" id="KW-0808">Transferase</keyword>
<dbReference type="EMBL" id="VPFL01000029">
    <property type="protein sequence ID" value="TXF10481.1"/>
    <property type="molecule type" value="Genomic_DNA"/>
</dbReference>
<dbReference type="SUPFAM" id="SSF53067">
    <property type="entry name" value="Actin-like ATPase domain"/>
    <property type="match status" value="1"/>
</dbReference>
<comment type="caution">
    <text evidence="2">The sequence shown here is derived from an EMBL/GenBank/DDBJ whole genome shotgun (WGS) entry which is preliminary data.</text>
</comment>
<dbReference type="EC" id="2.7.1.170" evidence="1"/>
<dbReference type="GO" id="GO:0097175">
    <property type="term" value="P:1,6-anhydro-N-acetyl-beta-muramic acid catabolic process"/>
    <property type="evidence" value="ECO:0007669"/>
    <property type="project" value="UniProtKB-UniRule"/>
</dbReference>
<dbReference type="GO" id="GO:0016301">
    <property type="term" value="F:kinase activity"/>
    <property type="evidence" value="ECO:0007669"/>
    <property type="project" value="UniProtKB-KW"/>
</dbReference>
<reference evidence="2 3" key="1">
    <citation type="submission" date="2019-08" db="EMBL/GenBank/DDBJ databases">
        <title>Pelomicrobium methylotrophicum gen. nov., sp. nov. a moderately thermophilic, facultatively anaerobic, lithoautotrophic and methylotrophic bacterium isolated from a terrestrial mud volcano.</title>
        <authorList>
            <person name="Slobodkina G.B."/>
            <person name="Merkel A.Y."/>
            <person name="Slobodkin A.I."/>
        </authorList>
    </citation>
    <scope>NUCLEOTIDE SEQUENCE [LARGE SCALE GENOMIC DNA]</scope>
    <source>
        <strain evidence="2 3">SM250</strain>
    </source>
</reference>
<dbReference type="CDD" id="cd24050">
    <property type="entry name" value="ASKHA_NBD_ANMK"/>
    <property type="match status" value="1"/>
</dbReference>
<sequence length="353" mass="37314">MSGTSLDGVDGVIVHFEGDRGRVIATAHTDYPTSLRQELIALSRPGENELERAALAAQEISRLYADTLRRLLDGRPAGVVRAVGCHGQTVRHRPQSRFSIQLLQPALIAELTGMAVVADFRSRDLAAGGQGAPLTPAFHQAQFGLKGRTRAVVNLGGIANLTVLGHDGRVLGFDTGPGNVLLDAWCQRHTGQRFDAGGAWAASGTPTPALLRSLLEDPYFGAPPPKSTGREHFNEAWLEAHLRGDERPEDVQATLLQLTVESVGMAIEAACPDAAEVYLCGGGARNAALVEALRARLRPRPVALTDTLGIGVEWVEAAAFAWLARRTTLGLAGNMPAVTGAAGPRVLGAIYPA</sequence>
<dbReference type="FunCoup" id="A0A5C7ETR9">
    <property type="interactions" value="51"/>
</dbReference>
<dbReference type="AlphaFoldDB" id="A0A5C7ETR9"/>